<keyword evidence="2" id="KW-0732">Signal</keyword>
<feature type="signal peptide" evidence="2">
    <location>
        <begin position="1"/>
        <end position="24"/>
    </location>
</feature>
<evidence type="ECO:0000313" key="4">
    <source>
        <dbReference type="Proteomes" id="UP000006055"/>
    </source>
</evidence>
<dbReference type="KEGG" id="dti:Desti_2430"/>
<gene>
    <name evidence="3" type="ordered locus">Desti_2430</name>
</gene>
<feature type="compositionally biased region" description="Polar residues" evidence="1">
    <location>
        <begin position="157"/>
        <end position="166"/>
    </location>
</feature>
<accession>I4C6C1</accession>
<dbReference type="Proteomes" id="UP000006055">
    <property type="component" value="Chromosome"/>
</dbReference>
<dbReference type="RefSeq" id="WP_014810255.1">
    <property type="nucleotide sequence ID" value="NC_018025.1"/>
</dbReference>
<dbReference type="HOGENOM" id="CLU_1419456_0_0_7"/>
<sequence>MIRTSKLSMVLVIICAFIPGYVFAQTLCDSEQTRWSDAFALLQKDMNEHRNAKQESITPKIQELLSGAAKMDMAGAIQYVLKDRKSRLSELEEACRRSAETEKTAYDQWRRCAGSGKKGGSAASGPGAVAREREKLLAELQELLLDEAYVQYKNDHSSSGSYSQERQQQDRWMGGQYQNSWPGYQGYGYYR</sequence>
<feature type="region of interest" description="Disordered" evidence="1">
    <location>
        <begin position="155"/>
        <end position="175"/>
    </location>
</feature>
<evidence type="ECO:0000256" key="2">
    <source>
        <dbReference type="SAM" id="SignalP"/>
    </source>
</evidence>
<dbReference type="EMBL" id="CP003360">
    <property type="protein sequence ID" value="AFM25112.1"/>
    <property type="molecule type" value="Genomic_DNA"/>
</dbReference>
<proteinExistence type="predicted"/>
<organism evidence="3 4">
    <name type="scientific">Desulfomonile tiedjei (strain ATCC 49306 / DSM 6799 / DCB-1)</name>
    <dbReference type="NCBI Taxonomy" id="706587"/>
    <lineage>
        <taxon>Bacteria</taxon>
        <taxon>Pseudomonadati</taxon>
        <taxon>Thermodesulfobacteriota</taxon>
        <taxon>Desulfomonilia</taxon>
        <taxon>Desulfomonilales</taxon>
        <taxon>Desulfomonilaceae</taxon>
        <taxon>Desulfomonile</taxon>
    </lineage>
</organism>
<name>I4C6C1_DESTA</name>
<reference evidence="4" key="1">
    <citation type="submission" date="2012-06" db="EMBL/GenBank/DDBJ databases">
        <title>Complete sequence of chromosome of Desulfomonile tiedjei DSM 6799.</title>
        <authorList>
            <person name="Lucas S."/>
            <person name="Copeland A."/>
            <person name="Lapidus A."/>
            <person name="Glavina del Rio T."/>
            <person name="Dalin E."/>
            <person name="Tice H."/>
            <person name="Bruce D."/>
            <person name="Goodwin L."/>
            <person name="Pitluck S."/>
            <person name="Peters L."/>
            <person name="Ovchinnikova G."/>
            <person name="Zeytun A."/>
            <person name="Lu M."/>
            <person name="Kyrpides N."/>
            <person name="Mavromatis K."/>
            <person name="Ivanova N."/>
            <person name="Brettin T."/>
            <person name="Detter J.C."/>
            <person name="Han C."/>
            <person name="Larimer F."/>
            <person name="Land M."/>
            <person name="Hauser L."/>
            <person name="Markowitz V."/>
            <person name="Cheng J.-F."/>
            <person name="Hugenholtz P."/>
            <person name="Woyke T."/>
            <person name="Wu D."/>
            <person name="Spring S."/>
            <person name="Schroeder M."/>
            <person name="Brambilla E."/>
            <person name="Klenk H.-P."/>
            <person name="Eisen J.A."/>
        </authorList>
    </citation>
    <scope>NUCLEOTIDE SEQUENCE [LARGE SCALE GENOMIC DNA]</scope>
    <source>
        <strain evidence="4">ATCC 49306 / DSM 6799 / DCB-1</strain>
    </source>
</reference>
<keyword evidence="4" id="KW-1185">Reference proteome</keyword>
<dbReference type="AlphaFoldDB" id="I4C6C1"/>
<feature type="chain" id="PRO_5003687003" evidence="2">
    <location>
        <begin position="25"/>
        <end position="191"/>
    </location>
</feature>
<protein>
    <submittedName>
        <fullName evidence="3">Uncharacterized protein</fullName>
    </submittedName>
</protein>
<dbReference type="STRING" id="706587.Desti_2430"/>
<evidence type="ECO:0000313" key="3">
    <source>
        <dbReference type="EMBL" id="AFM25112.1"/>
    </source>
</evidence>
<evidence type="ECO:0000256" key="1">
    <source>
        <dbReference type="SAM" id="MobiDB-lite"/>
    </source>
</evidence>